<name>B9XD67_PEDPL</name>
<sequence length="55" mass="5981">MFDGFGLIQIGNGAGVQCQFGLEEFTVSHRIFRANFDVSSIKWYGLAASGCSEDC</sequence>
<dbReference type="EMBL" id="ABOX02000006">
    <property type="protein sequence ID" value="EEF62013.1"/>
    <property type="molecule type" value="Genomic_DNA"/>
</dbReference>
<keyword evidence="2" id="KW-1185">Reference proteome</keyword>
<reference evidence="1 2" key="1">
    <citation type="journal article" date="2011" name="J. Bacteriol.">
        <title>Genome sequence of 'Pedosphaera parvula' Ellin514, an aerobic Verrucomicrobial isolate from pasture soil.</title>
        <authorList>
            <person name="Kant R."/>
            <person name="van Passel M.W."/>
            <person name="Sangwan P."/>
            <person name="Palva A."/>
            <person name="Lucas S."/>
            <person name="Copeland A."/>
            <person name="Lapidus A."/>
            <person name="Glavina Del Rio T."/>
            <person name="Dalin E."/>
            <person name="Tice H."/>
            <person name="Bruce D."/>
            <person name="Goodwin L."/>
            <person name="Pitluck S."/>
            <person name="Chertkov O."/>
            <person name="Larimer F.W."/>
            <person name="Land M.L."/>
            <person name="Hauser L."/>
            <person name="Brettin T.S."/>
            <person name="Detter J.C."/>
            <person name="Han S."/>
            <person name="de Vos W.M."/>
            <person name="Janssen P.H."/>
            <person name="Smidt H."/>
        </authorList>
    </citation>
    <scope>NUCLEOTIDE SEQUENCE [LARGE SCALE GENOMIC DNA]</scope>
    <source>
        <strain evidence="1 2">Ellin514</strain>
    </source>
</reference>
<gene>
    <name evidence="1" type="ORF">Cflav_PD6288</name>
</gene>
<dbReference type="Proteomes" id="UP000003688">
    <property type="component" value="Unassembled WGS sequence"/>
</dbReference>
<evidence type="ECO:0000313" key="1">
    <source>
        <dbReference type="EMBL" id="EEF62013.1"/>
    </source>
</evidence>
<evidence type="ECO:0000313" key="2">
    <source>
        <dbReference type="Proteomes" id="UP000003688"/>
    </source>
</evidence>
<dbReference type="AlphaFoldDB" id="B9XD67"/>
<protein>
    <submittedName>
        <fullName evidence="1">Uncharacterized protein</fullName>
    </submittedName>
</protein>
<accession>B9XD67</accession>
<organism evidence="1 2">
    <name type="scientific">Pedosphaera parvula (strain Ellin514)</name>
    <dbReference type="NCBI Taxonomy" id="320771"/>
    <lineage>
        <taxon>Bacteria</taxon>
        <taxon>Pseudomonadati</taxon>
        <taxon>Verrucomicrobiota</taxon>
        <taxon>Pedosphaerae</taxon>
        <taxon>Pedosphaerales</taxon>
        <taxon>Pedosphaeraceae</taxon>
        <taxon>Pedosphaera</taxon>
    </lineage>
</organism>
<dbReference type="STRING" id="320771.Cflav_PD6288"/>
<proteinExistence type="predicted"/>
<comment type="caution">
    <text evidence="1">The sequence shown here is derived from an EMBL/GenBank/DDBJ whole genome shotgun (WGS) entry which is preliminary data.</text>
</comment>